<organism evidence="8 9">
    <name type="scientific">Equus asinus</name>
    <name type="common">Donkey</name>
    <name type="synonym">Equus africanus asinus</name>
    <dbReference type="NCBI Taxonomy" id="9793"/>
    <lineage>
        <taxon>Eukaryota</taxon>
        <taxon>Metazoa</taxon>
        <taxon>Chordata</taxon>
        <taxon>Craniata</taxon>
        <taxon>Vertebrata</taxon>
        <taxon>Euteleostomi</taxon>
        <taxon>Mammalia</taxon>
        <taxon>Eutheria</taxon>
        <taxon>Laurasiatheria</taxon>
        <taxon>Perissodactyla</taxon>
        <taxon>Equidae</taxon>
        <taxon>Equus</taxon>
    </lineage>
</organism>
<dbReference type="InterPro" id="IPR012675">
    <property type="entry name" value="Beta-grasp_dom_sf"/>
</dbReference>
<proteinExistence type="inferred from homology"/>
<dbReference type="PANTHER" id="PTHR23426">
    <property type="entry name" value="FERREDOXIN/ADRENODOXIN"/>
    <property type="match status" value="1"/>
</dbReference>
<dbReference type="Ensembl" id="ENSEAST00005013525.2">
    <property type="protein sequence ID" value="ENSEASP00005012458.2"/>
    <property type="gene ID" value="ENSEASG00005008689.2"/>
</dbReference>
<dbReference type="GO" id="GO:0005739">
    <property type="term" value="C:mitochondrion"/>
    <property type="evidence" value="ECO:0007669"/>
    <property type="project" value="TreeGrafter"/>
</dbReference>
<evidence type="ECO:0000256" key="4">
    <source>
        <dbReference type="ARBA" id="ARBA00022723"/>
    </source>
</evidence>
<dbReference type="InterPro" id="IPR001055">
    <property type="entry name" value="Adrenodoxin-like"/>
</dbReference>
<reference evidence="8" key="2">
    <citation type="submission" date="2025-08" db="UniProtKB">
        <authorList>
            <consortium name="Ensembl"/>
        </authorList>
    </citation>
    <scope>IDENTIFICATION</scope>
</reference>
<dbReference type="AlphaFoldDB" id="A0A8C4LPI5"/>
<evidence type="ECO:0000256" key="6">
    <source>
        <dbReference type="ARBA" id="ARBA00023004"/>
    </source>
</evidence>
<dbReference type="GO" id="GO:0051537">
    <property type="term" value="F:2 iron, 2 sulfur cluster binding"/>
    <property type="evidence" value="ECO:0007669"/>
    <property type="project" value="UniProtKB-KW"/>
</dbReference>
<dbReference type="Gene3D" id="3.10.20.30">
    <property type="match status" value="1"/>
</dbReference>
<dbReference type="InterPro" id="IPR036010">
    <property type="entry name" value="2Fe-2S_ferredoxin-like_sf"/>
</dbReference>
<evidence type="ECO:0000313" key="8">
    <source>
        <dbReference type="Ensembl" id="ENSEASP00005012458.2"/>
    </source>
</evidence>
<sequence>LPGAPGCPLFLTAVGTPGSCKARRGLLLAGPDAGTGGLPRARGQVAAREIRTLSIAARTRGSSEDEVTVPFRKRGSETLTAKGKVGDSLLDVVTENNLDTDGVGACEGTSARSTCHLIFEARIFEKLEAITDEESDMLDLAYGRTDRSPLGCQVCLTKSIENDCSST</sequence>
<evidence type="ECO:0000256" key="7">
    <source>
        <dbReference type="ARBA" id="ARBA00023014"/>
    </source>
</evidence>
<keyword evidence="7" id="KW-0411">Iron-sulfur</keyword>
<keyword evidence="5" id="KW-0249">Electron transport</keyword>
<accession>A0A8C4LPI5</accession>
<dbReference type="Proteomes" id="UP000694387">
    <property type="component" value="Chromosome 3"/>
</dbReference>
<keyword evidence="9" id="KW-1185">Reference proteome</keyword>
<evidence type="ECO:0000256" key="2">
    <source>
        <dbReference type="ARBA" id="ARBA00022448"/>
    </source>
</evidence>
<evidence type="ECO:0000256" key="5">
    <source>
        <dbReference type="ARBA" id="ARBA00022982"/>
    </source>
</evidence>
<dbReference type="GO" id="GO:0140647">
    <property type="term" value="P:P450-containing electron transport chain"/>
    <property type="evidence" value="ECO:0007669"/>
    <property type="project" value="InterPro"/>
</dbReference>
<dbReference type="PRINTS" id="PR00355">
    <property type="entry name" value="ADRENODOXIN"/>
</dbReference>
<comment type="similarity">
    <text evidence="1">Belongs to the adrenodoxin/putidaredoxin family.</text>
</comment>
<name>A0A8C4LPI5_EQUAS</name>
<dbReference type="GO" id="GO:0009055">
    <property type="term" value="F:electron transfer activity"/>
    <property type="evidence" value="ECO:0007669"/>
    <property type="project" value="TreeGrafter"/>
</dbReference>
<keyword evidence="4" id="KW-0479">Metal-binding</keyword>
<dbReference type="PANTHER" id="PTHR23426:SF26">
    <property type="entry name" value="ADRENODOXIN, MITOCHONDRIAL"/>
    <property type="match status" value="1"/>
</dbReference>
<reference evidence="8 9" key="1">
    <citation type="journal article" date="2020" name="Nat. Commun.">
        <title>Donkey genomes provide new insights into domestication and selection for coat color.</title>
        <authorList>
            <person name="Wang"/>
            <person name="C."/>
            <person name="Li"/>
            <person name="H."/>
            <person name="Guo"/>
            <person name="Y."/>
            <person name="Huang"/>
            <person name="J."/>
            <person name="Sun"/>
            <person name="Y."/>
            <person name="Min"/>
            <person name="J."/>
            <person name="Wang"/>
            <person name="J."/>
            <person name="Fang"/>
            <person name="X."/>
            <person name="Zhao"/>
            <person name="Z."/>
            <person name="Wang"/>
            <person name="S."/>
            <person name="Zhang"/>
            <person name="Y."/>
            <person name="Liu"/>
            <person name="Q."/>
            <person name="Jiang"/>
            <person name="Q."/>
            <person name="Wang"/>
            <person name="X."/>
            <person name="Guo"/>
            <person name="Y."/>
            <person name="Yang"/>
            <person name="C."/>
            <person name="Wang"/>
            <person name="Y."/>
            <person name="Tian"/>
            <person name="F."/>
            <person name="Zhuang"/>
            <person name="G."/>
            <person name="Fan"/>
            <person name="Y."/>
            <person name="Gao"/>
            <person name="Q."/>
            <person name="Li"/>
            <person name="Y."/>
            <person name="Ju"/>
            <person name="Z."/>
            <person name="Li"/>
            <person name="J."/>
            <person name="Li"/>
            <person name="R."/>
            <person name="Hou"/>
            <person name="M."/>
            <person name="Yang"/>
            <person name="G."/>
            <person name="Liu"/>
            <person name="G."/>
            <person name="Liu"/>
            <person name="W."/>
            <person name="Guo"/>
            <person name="J."/>
            <person name="Pan"/>
            <person name="S."/>
            <person name="Fan"/>
            <person name="G."/>
            <person name="Zhang"/>
            <person name="W."/>
            <person name="Zhang"/>
            <person name="R."/>
            <person name="Yu"/>
            <person name="J."/>
            <person name="Zhang"/>
            <person name="X."/>
            <person name="Yin"/>
            <person name="Q."/>
            <person name="Ji"/>
            <person name="C."/>
            <person name="Jin"/>
            <person name="Y."/>
            <person name="Yue"/>
            <person name="G."/>
            <person name="Liu"/>
            <person name="M."/>
            <person name="Xu"/>
            <person name="J."/>
            <person name="Liu"/>
            <person name="S."/>
            <person name="Jordana"/>
            <person name="J."/>
            <person name="Noce"/>
            <person name="A."/>
            <person name="Amills"/>
            <person name="M."/>
            <person name="Wu"/>
            <person name="D.D."/>
            <person name="Li"/>
            <person name="S."/>
            <person name="Zhou"/>
            <person name="X. and Zhong"/>
            <person name="J."/>
        </authorList>
    </citation>
    <scope>NUCLEOTIDE SEQUENCE [LARGE SCALE GENOMIC DNA]</scope>
</reference>
<reference evidence="8" key="3">
    <citation type="submission" date="2025-09" db="UniProtKB">
        <authorList>
            <consortium name="Ensembl"/>
        </authorList>
    </citation>
    <scope>IDENTIFICATION</scope>
</reference>
<protein>
    <submittedName>
        <fullName evidence="8">Uncharacterized protein</fullName>
    </submittedName>
</protein>
<dbReference type="GeneTree" id="ENSGT00940000156916"/>
<dbReference type="GO" id="GO:0046872">
    <property type="term" value="F:metal ion binding"/>
    <property type="evidence" value="ECO:0007669"/>
    <property type="project" value="UniProtKB-KW"/>
</dbReference>
<evidence type="ECO:0000256" key="3">
    <source>
        <dbReference type="ARBA" id="ARBA00022714"/>
    </source>
</evidence>
<keyword evidence="2" id="KW-0813">Transport</keyword>
<evidence type="ECO:0000256" key="1">
    <source>
        <dbReference type="ARBA" id="ARBA00010914"/>
    </source>
</evidence>
<keyword evidence="3" id="KW-0001">2Fe-2S</keyword>
<evidence type="ECO:0000313" key="9">
    <source>
        <dbReference type="Proteomes" id="UP000694387"/>
    </source>
</evidence>
<dbReference type="SUPFAM" id="SSF54292">
    <property type="entry name" value="2Fe-2S ferredoxin-like"/>
    <property type="match status" value="1"/>
</dbReference>
<keyword evidence="6" id="KW-0408">Iron</keyword>